<comment type="caution">
    <text evidence="2">The sequence shown here is derived from an EMBL/GenBank/DDBJ whole genome shotgun (WGS) entry which is preliminary data.</text>
</comment>
<proteinExistence type="predicted"/>
<keyword evidence="3" id="KW-1185">Reference proteome</keyword>
<accession>A0ABR0UAN0</accession>
<evidence type="ECO:0000313" key="3">
    <source>
        <dbReference type="Proteomes" id="UP001318860"/>
    </source>
</evidence>
<dbReference type="EMBL" id="JABTTQ020003167">
    <property type="protein sequence ID" value="KAK6119541.1"/>
    <property type="molecule type" value="Genomic_DNA"/>
</dbReference>
<reference evidence="2 3" key="1">
    <citation type="journal article" date="2021" name="Comput. Struct. Biotechnol. J.">
        <title>De novo genome assembly of the potent medicinal plant Rehmannia glutinosa using nanopore technology.</title>
        <authorList>
            <person name="Ma L."/>
            <person name="Dong C."/>
            <person name="Song C."/>
            <person name="Wang X."/>
            <person name="Zheng X."/>
            <person name="Niu Y."/>
            <person name="Chen S."/>
            <person name="Feng W."/>
        </authorList>
    </citation>
    <scope>NUCLEOTIDE SEQUENCE [LARGE SCALE GENOMIC DNA]</scope>
    <source>
        <strain evidence="2">DH-2019</strain>
    </source>
</reference>
<organism evidence="2 3">
    <name type="scientific">Rehmannia glutinosa</name>
    <name type="common">Chinese foxglove</name>
    <dbReference type="NCBI Taxonomy" id="99300"/>
    <lineage>
        <taxon>Eukaryota</taxon>
        <taxon>Viridiplantae</taxon>
        <taxon>Streptophyta</taxon>
        <taxon>Embryophyta</taxon>
        <taxon>Tracheophyta</taxon>
        <taxon>Spermatophyta</taxon>
        <taxon>Magnoliopsida</taxon>
        <taxon>eudicotyledons</taxon>
        <taxon>Gunneridae</taxon>
        <taxon>Pentapetalae</taxon>
        <taxon>asterids</taxon>
        <taxon>lamiids</taxon>
        <taxon>Lamiales</taxon>
        <taxon>Orobanchaceae</taxon>
        <taxon>Rehmannieae</taxon>
        <taxon>Rehmannia</taxon>
    </lineage>
</organism>
<evidence type="ECO:0000313" key="2">
    <source>
        <dbReference type="EMBL" id="KAK6119541.1"/>
    </source>
</evidence>
<sequence>MAEGTRLKDLQEAQKRIDQILQTESMKREATELKLQEQISGINSEMQDQMMGLNGKYEHLTNTLASIQLQLLNMNKGKGTADEESILGGPYPVTGSEGTYSRIQHSPRNRVGMEQQGMQVISPLPKIDFPKFDGSHPRSWILKCNGYFKLIPNIPDHQKVVLASMHFEGKAAQWFQNFSSKHVELSWNQFIEVVSARFEELKEARIIAEFNKLKHSGSYAEYVERFEELRACMLVLNNRDYSEAYFIASFISGLSEELQAFMNMFEPSSLQQTVELGRKQLLTLEAITRKVKGSTKLFSAPYPRRPAVAPLQEATARRLGCPLESAKPLLVKVANGQRLVSSQKATDFSWDMQGYNFTYSLRLLENEGCDLILGGDWLKSCTPIELDYDKMTFTVNLKGRRVKIQALTSAAQCQFISEESLYKLLHYEGGSQIEELYVINVKEDDELWKLGRTRACLKDKGIGDETKVAEEKGNQEMIGFETSDNDPNH</sequence>
<evidence type="ECO:0000259" key="1">
    <source>
        <dbReference type="Pfam" id="PF19259"/>
    </source>
</evidence>
<dbReference type="InterPro" id="IPR021109">
    <property type="entry name" value="Peptidase_aspartic_dom_sf"/>
</dbReference>
<dbReference type="Pfam" id="PF19259">
    <property type="entry name" value="Ty3_capsid"/>
    <property type="match status" value="1"/>
</dbReference>
<dbReference type="InterPro" id="IPR045358">
    <property type="entry name" value="Ty3_capsid"/>
</dbReference>
<dbReference type="CDD" id="cd00303">
    <property type="entry name" value="retropepsin_like"/>
    <property type="match status" value="1"/>
</dbReference>
<name>A0ABR0UAN0_REHGL</name>
<dbReference type="Gene3D" id="2.40.70.10">
    <property type="entry name" value="Acid Proteases"/>
    <property type="match status" value="1"/>
</dbReference>
<feature type="domain" description="Ty3 transposon capsid-like protein" evidence="1">
    <location>
        <begin position="151"/>
        <end position="278"/>
    </location>
</feature>
<dbReference type="Proteomes" id="UP001318860">
    <property type="component" value="Unassembled WGS sequence"/>
</dbReference>
<gene>
    <name evidence="2" type="ORF">DH2020_046708</name>
</gene>
<protein>
    <recommendedName>
        <fullName evidence="1">Ty3 transposon capsid-like protein domain-containing protein</fullName>
    </recommendedName>
</protein>